<evidence type="ECO:0000313" key="3">
    <source>
        <dbReference type="EMBL" id="EDM27435.1"/>
    </source>
</evidence>
<dbReference type="Gene3D" id="3.40.50.880">
    <property type="match status" value="2"/>
</dbReference>
<dbReference type="Pfam" id="PF07090">
    <property type="entry name" value="GATase1_like"/>
    <property type="match status" value="1"/>
</dbReference>
<dbReference type="RefSeq" id="WP_007278740.1">
    <property type="nucleotide sequence ID" value="NZ_ABCK01000009.1"/>
</dbReference>
<protein>
    <recommendedName>
        <fullName evidence="2">VWFA domain-containing protein</fullName>
    </recommendedName>
</protein>
<evidence type="ECO:0000256" key="1">
    <source>
        <dbReference type="SAM" id="Phobius"/>
    </source>
</evidence>
<dbReference type="Gene3D" id="3.40.50.410">
    <property type="entry name" value="von Willebrand factor, type A domain"/>
    <property type="match status" value="1"/>
</dbReference>
<evidence type="ECO:0000259" key="2">
    <source>
        <dbReference type="PROSITE" id="PS50234"/>
    </source>
</evidence>
<dbReference type="PANTHER" id="PTHR37947:SF2">
    <property type="entry name" value="VON WILLEBRAND FACTOR TYPE A"/>
    <property type="match status" value="1"/>
</dbReference>
<dbReference type="InterPro" id="IPR002035">
    <property type="entry name" value="VWF_A"/>
</dbReference>
<dbReference type="SMART" id="SM00327">
    <property type="entry name" value="VWA"/>
    <property type="match status" value="2"/>
</dbReference>
<dbReference type="AlphaFoldDB" id="A6DLI0"/>
<dbReference type="PANTHER" id="PTHR37947">
    <property type="entry name" value="BLL2462 PROTEIN"/>
    <property type="match status" value="1"/>
</dbReference>
<keyword evidence="1" id="KW-1133">Transmembrane helix</keyword>
<dbReference type="PROSITE" id="PS50234">
    <property type="entry name" value="VWFA"/>
    <property type="match status" value="1"/>
</dbReference>
<gene>
    <name evidence="3" type="ORF">LNTAR_04966</name>
</gene>
<dbReference type="EMBL" id="ABCK01000009">
    <property type="protein sequence ID" value="EDM27435.1"/>
    <property type="molecule type" value="Genomic_DNA"/>
</dbReference>
<dbReference type="Proteomes" id="UP000004947">
    <property type="component" value="Unassembled WGS sequence"/>
</dbReference>
<comment type="caution">
    <text evidence="3">The sequence shown here is derived from an EMBL/GenBank/DDBJ whole genome shotgun (WGS) entry which is preliminary data.</text>
</comment>
<feature type="domain" description="VWFA" evidence="2">
    <location>
        <begin position="413"/>
        <end position="578"/>
    </location>
</feature>
<dbReference type="OrthoDB" id="9781333at2"/>
<dbReference type="InterPro" id="IPR010768">
    <property type="entry name" value="GATase1-like"/>
</dbReference>
<organism evidence="3 4">
    <name type="scientific">Lentisphaera araneosa HTCC2155</name>
    <dbReference type="NCBI Taxonomy" id="313628"/>
    <lineage>
        <taxon>Bacteria</taxon>
        <taxon>Pseudomonadati</taxon>
        <taxon>Lentisphaerota</taxon>
        <taxon>Lentisphaeria</taxon>
        <taxon>Lentisphaerales</taxon>
        <taxon>Lentisphaeraceae</taxon>
        <taxon>Lentisphaera</taxon>
    </lineage>
</organism>
<name>A6DLI0_9BACT</name>
<proteinExistence type="predicted"/>
<dbReference type="InterPro" id="IPR029062">
    <property type="entry name" value="Class_I_gatase-like"/>
</dbReference>
<keyword evidence="1" id="KW-0812">Transmembrane</keyword>
<feature type="transmembrane region" description="Helical" evidence="1">
    <location>
        <begin position="39"/>
        <end position="57"/>
    </location>
</feature>
<dbReference type="eggNOG" id="COG2304">
    <property type="taxonomic scope" value="Bacteria"/>
</dbReference>
<dbReference type="InterPro" id="IPR036465">
    <property type="entry name" value="vWFA_dom_sf"/>
</dbReference>
<accession>A6DLI0</accession>
<dbReference type="eggNOG" id="COG5426">
    <property type="taxonomic scope" value="Bacteria"/>
</dbReference>
<reference evidence="3 4" key="1">
    <citation type="journal article" date="2010" name="J. Bacteriol.">
        <title>Genome sequence of Lentisphaera araneosa HTCC2155T, the type species of the order Lentisphaerales in the phylum Lentisphaerae.</title>
        <authorList>
            <person name="Thrash J.C."/>
            <person name="Cho J.C."/>
            <person name="Vergin K.L."/>
            <person name="Morris R.M."/>
            <person name="Giovannoni S.J."/>
        </authorList>
    </citation>
    <scope>NUCLEOTIDE SEQUENCE [LARGE SCALE GENOMIC DNA]</scope>
    <source>
        <strain evidence="3 4">HTCC2155</strain>
    </source>
</reference>
<sequence>MTLTTYTPLFWLGILLPLAYFIFTTLVTRSKKKHHAANFFRITALICLILALCHPYFSSSSEDLHAVYLVDVSQSIDLADAQETLDEIEASISTLKSSDSYSLYSFANGVQKTTLKELRQTLKDWDSKFSDDLFRSQSSIASALEVVKMVYPANKIKKLCLFSDGIETGEQLLSSIESLKQEDIQMSFHELKKIQKPEVSVVELKSSSPVAYRGEVVKMTATVLSNYTTQAKLKFVSQGIIVHAIELQLEKDLPKKVNFQVTSNETTSGIWEAEISAPKDYFPINNIARCSLIMQGEAKVLALHNQPTKLRELKKALEKQGISMDVRGKYGLPASLQQLNEFDAIMFADIEATHLSARQMDNVRKYVTEFGGGLIMTGSENSFGLGGYYKTPIEEVLPVTSRYEKEKEQPSLALVLVIDKSGSMNGQPIVLAREASKAAAELLSSRDQVGVIAFDGSAKLVTDLTSAANKGEVLSQIDGIGAGGGTNLYPAMVMGRDMLGIASAKIKHMIVLSDGQSQGGDFEGISSELAQMGVTISTVSLGQGAAVDLMAAIAQIGNGRAYVTNNAEEMPRIFTKETMEASRSAIKEEPFAPIKIDDSDYLQGINIDETPLLLGYVMTKVKASAQVQLLTETGDPLLASGRYGLGQSVAFTSDTTDLWAGEWLEWNDFGKFWAQVVRSIVRNKSAQGFITDLKGNDKEMNIQIYRSNENGTPENHITWDATLMDNNGKVQKLPIQQVGFGYYHTNFAKPADENFTLRLHDQSNNRLKTISKISTYPKEYLLASTKPEIFDSLESFEKISEERKEIKTQKSALNIFALMAICSLILSTLFRRI</sequence>
<dbReference type="SUPFAM" id="SSF52317">
    <property type="entry name" value="Class I glutamine amidotransferase-like"/>
    <property type="match status" value="1"/>
</dbReference>
<dbReference type="STRING" id="313628.LNTAR_04966"/>
<evidence type="ECO:0000313" key="4">
    <source>
        <dbReference type="Proteomes" id="UP000004947"/>
    </source>
</evidence>
<feature type="transmembrane region" description="Helical" evidence="1">
    <location>
        <begin position="6"/>
        <end position="27"/>
    </location>
</feature>
<keyword evidence="4" id="KW-1185">Reference proteome</keyword>
<dbReference type="SUPFAM" id="SSF53300">
    <property type="entry name" value="vWA-like"/>
    <property type="match status" value="2"/>
</dbReference>
<dbReference type="Pfam" id="PF00092">
    <property type="entry name" value="VWA"/>
    <property type="match status" value="1"/>
</dbReference>
<feature type="transmembrane region" description="Helical" evidence="1">
    <location>
        <begin position="812"/>
        <end position="830"/>
    </location>
</feature>
<keyword evidence="1" id="KW-0472">Membrane</keyword>